<proteinExistence type="predicted"/>
<evidence type="ECO:0000313" key="2">
    <source>
        <dbReference type="Proteomes" id="UP000007129"/>
    </source>
</evidence>
<dbReference type="InParanoid" id="K2RM38"/>
<dbReference type="EMBL" id="AHHD01000292">
    <property type="protein sequence ID" value="EKG15788.1"/>
    <property type="molecule type" value="Genomic_DNA"/>
</dbReference>
<dbReference type="Proteomes" id="UP000007129">
    <property type="component" value="Unassembled WGS sequence"/>
</dbReference>
<accession>K2RM38</accession>
<name>K2RM38_MACPH</name>
<dbReference type="AlphaFoldDB" id="K2RM38"/>
<protein>
    <submittedName>
        <fullName evidence="1">Uncharacterized protein</fullName>
    </submittedName>
</protein>
<comment type="caution">
    <text evidence="1">The sequence shown here is derived from an EMBL/GenBank/DDBJ whole genome shotgun (WGS) entry which is preliminary data.</text>
</comment>
<evidence type="ECO:0000313" key="1">
    <source>
        <dbReference type="EMBL" id="EKG15788.1"/>
    </source>
</evidence>
<sequence>MSRLTHHHHYYRSPPITLLSLFLRLRHLRHTQVYFSGVVGCFFRLAIGLRHDEPIHRPMLTFTVVVRALLIKELGQEKGNHEENAARQCIQYHYEWVSDEFMLRKLPSENENNTHFSTYLPTDLNSL</sequence>
<dbReference type="VEuPathDB" id="FungiDB:MPH_06991"/>
<gene>
    <name evidence="1" type="ORF">MPH_06991</name>
</gene>
<dbReference type="HOGENOM" id="CLU_1970960_0_0_1"/>
<organism evidence="1 2">
    <name type="scientific">Macrophomina phaseolina (strain MS6)</name>
    <name type="common">Charcoal rot fungus</name>
    <dbReference type="NCBI Taxonomy" id="1126212"/>
    <lineage>
        <taxon>Eukaryota</taxon>
        <taxon>Fungi</taxon>
        <taxon>Dikarya</taxon>
        <taxon>Ascomycota</taxon>
        <taxon>Pezizomycotina</taxon>
        <taxon>Dothideomycetes</taxon>
        <taxon>Dothideomycetes incertae sedis</taxon>
        <taxon>Botryosphaeriales</taxon>
        <taxon>Botryosphaeriaceae</taxon>
        <taxon>Macrophomina</taxon>
    </lineage>
</organism>
<reference evidence="1 2" key="1">
    <citation type="journal article" date="2012" name="BMC Genomics">
        <title>Tools to kill: Genome of one of the most destructive plant pathogenic fungi Macrophomina phaseolina.</title>
        <authorList>
            <person name="Islam M.S."/>
            <person name="Haque M.S."/>
            <person name="Islam M.M."/>
            <person name="Emdad E.M."/>
            <person name="Halim A."/>
            <person name="Hossen Q.M.M."/>
            <person name="Hossain M.Z."/>
            <person name="Ahmed B."/>
            <person name="Rahim S."/>
            <person name="Rahman M.S."/>
            <person name="Alam M.M."/>
            <person name="Hou S."/>
            <person name="Wan X."/>
            <person name="Saito J.A."/>
            <person name="Alam M."/>
        </authorList>
    </citation>
    <scope>NUCLEOTIDE SEQUENCE [LARGE SCALE GENOMIC DNA]</scope>
    <source>
        <strain evidence="1 2">MS6</strain>
    </source>
</reference>